<evidence type="ECO:0000313" key="2">
    <source>
        <dbReference type="Proteomes" id="UP000295509"/>
    </source>
</evidence>
<dbReference type="Proteomes" id="UP000295509">
    <property type="component" value="Unassembled WGS sequence"/>
</dbReference>
<protein>
    <submittedName>
        <fullName evidence="1">Cellulose synthase subunit D</fullName>
    </submittedName>
</protein>
<dbReference type="GO" id="GO:0030244">
    <property type="term" value="P:cellulose biosynthetic process"/>
    <property type="evidence" value="ECO:0007669"/>
    <property type="project" value="InterPro"/>
</dbReference>
<organism evidence="1 2">
    <name type="scientific">Paraburkholderia rhizosphaerae</name>
    <dbReference type="NCBI Taxonomy" id="480658"/>
    <lineage>
        <taxon>Bacteria</taxon>
        <taxon>Pseudomonadati</taxon>
        <taxon>Pseudomonadota</taxon>
        <taxon>Betaproteobacteria</taxon>
        <taxon>Burkholderiales</taxon>
        <taxon>Burkholderiaceae</taxon>
        <taxon>Paraburkholderia</taxon>
    </lineage>
</organism>
<keyword evidence="2" id="KW-1185">Reference proteome</keyword>
<dbReference type="InterPro" id="IPR022798">
    <property type="entry name" value="BcsD_bac"/>
</dbReference>
<evidence type="ECO:0000313" key="1">
    <source>
        <dbReference type="EMBL" id="TDY50805.1"/>
    </source>
</evidence>
<name>A0A4R8LVE8_9BURK</name>
<dbReference type="InterPro" id="IPR038470">
    <property type="entry name" value="Cellsynth_D_sf"/>
</dbReference>
<gene>
    <name evidence="1" type="ORF">BX592_10840</name>
</gene>
<dbReference type="Gene3D" id="3.30.70.2590">
    <property type="match status" value="1"/>
</dbReference>
<dbReference type="RefSeq" id="WP_134192059.1">
    <property type="nucleotide sequence ID" value="NZ_JBHLUW010000003.1"/>
</dbReference>
<comment type="caution">
    <text evidence="1">The sequence shown here is derived from an EMBL/GenBank/DDBJ whole genome shotgun (WGS) entry which is preliminary data.</text>
</comment>
<dbReference type="OrthoDB" id="8963422at2"/>
<proteinExistence type="predicted"/>
<dbReference type="EMBL" id="SORE01000008">
    <property type="protein sequence ID" value="TDY50805.1"/>
    <property type="molecule type" value="Genomic_DNA"/>
</dbReference>
<accession>A0A4R8LVE8</accession>
<dbReference type="AlphaFoldDB" id="A0A4R8LVE8"/>
<dbReference type="Pfam" id="PF03500">
    <property type="entry name" value="Cellsynth_D"/>
    <property type="match status" value="1"/>
</dbReference>
<sequence>MQDEHTAPLLDYYTRHHASTQWRAFLTALAEEFETQLETAQLRELMARIGVRFADAHPAIACATLDDLASFFNKTWSSLDWGFVNLVEQNDYLAIEHFCAPLAAFGTAGAIWTPAFLEGAYQRWLHALGAGTLALQQVETGNLHALEFRLAKAA</sequence>
<reference evidence="1 2" key="1">
    <citation type="submission" date="2019-03" db="EMBL/GenBank/DDBJ databases">
        <title>Genomic Encyclopedia of Type Strains, Phase III (KMG-III): the genomes of soil and plant-associated and newly described type strains.</title>
        <authorList>
            <person name="Whitman W."/>
        </authorList>
    </citation>
    <scope>NUCLEOTIDE SEQUENCE [LARGE SCALE GENOMIC DNA]</scope>
    <source>
        <strain evidence="1 2">LMG 29544</strain>
    </source>
</reference>